<sequence>MTNETTDFLDSLILKIPRPNYETDAESEAFAAGIEAFRKAFEAAPTPGKRSLDTAEESSRKFRKLDPSLVHINLTKSEVDAKIATFIDIKRAQINASNKREFLRPKQSEQDSACARVDAAQLNRTVQMKLDVVHNKSGPLERSTQRDGEGSAASAPTDHPTSLHLEGIEERISNVQEHLNVSFVSRTPLDAFTRIKALEDKIIQLEEDHPAWAAFHFNQPNREQNENLSLRSDPPQTVVTYTSTGEVHTSVIPSSTSTSTPKPPNLLDRPANIQTVAAPSSGPDYRTDNSGRSNGDQDVKTSQTDMESLDRRIQALKDSLFSRQRRL</sequence>
<name>A0A507E7G5_9FUNG</name>
<protein>
    <submittedName>
        <fullName evidence="2">Uncharacterized protein</fullName>
    </submittedName>
</protein>
<evidence type="ECO:0000313" key="2">
    <source>
        <dbReference type="EMBL" id="TPX59999.1"/>
    </source>
</evidence>
<proteinExistence type="predicted"/>
<reference evidence="2 3" key="1">
    <citation type="journal article" date="2019" name="Sci. Rep.">
        <title>Comparative genomics of chytrid fungi reveal insights into the obligate biotrophic and pathogenic lifestyle of Synchytrium endobioticum.</title>
        <authorList>
            <person name="van de Vossenberg B.T.L.H."/>
            <person name="Warris S."/>
            <person name="Nguyen H.D.T."/>
            <person name="van Gent-Pelzer M.P.E."/>
            <person name="Joly D.L."/>
            <person name="van de Geest H.C."/>
            <person name="Bonants P.J.M."/>
            <person name="Smith D.S."/>
            <person name="Levesque C.A."/>
            <person name="van der Lee T.A.J."/>
        </authorList>
    </citation>
    <scope>NUCLEOTIDE SEQUENCE [LARGE SCALE GENOMIC DNA]</scope>
    <source>
        <strain evidence="2 3">CBS 809.83</strain>
    </source>
</reference>
<dbReference type="EMBL" id="QEAQ01000019">
    <property type="protein sequence ID" value="TPX59999.1"/>
    <property type="molecule type" value="Genomic_DNA"/>
</dbReference>
<feature type="region of interest" description="Disordered" evidence="1">
    <location>
        <begin position="131"/>
        <end position="161"/>
    </location>
</feature>
<feature type="compositionally biased region" description="Basic and acidic residues" evidence="1">
    <location>
        <begin position="285"/>
        <end position="299"/>
    </location>
</feature>
<evidence type="ECO:0000313" key="3">
    <source>
        <dbReference type="Proteomes" id="UP000318582"/>
    </source>
</evidence>
<feature type="compositionally biased region" description="Low complexity" evidence="1">
    <location>
        <begin position="249"/>
        <end position="260"/>
    </location>
</feature>
<gene>
    <name evidence="2" type="ORF">PhCBS80983_g02056</name>
</gene>
<comment type="caution">
    <text evidence="2">The sequence shown here is derived from an EMBL/GenBank/DDBJ whole genome shotgun (WGS) entry which is preliminary data.</text>
</comment>
<dbReference type="Proteomes" id="UP000318582">
    <property type="component" value="Unassembled WGS sequence"/>
</dbReference>
<dbReference type="AlphaFoldDB" id="A0A507E7G5"/>
<dbReference type="STRING" id="109895.A0A507E7G5"/>
<organism evidence="2 3">
    <name type="scientific">Powellomyces hirtus</name>
    <dbReference type="NCBI Taxonomy" id="109895"/>
    <lineage>
        <taxon>Eukaryota</taxon>
        <taxon>Fungi</taxon>
        <taxon>Fungi incertae sedis</taxon>
        <taxon>Chytridiomycota</taxon>
        <taxon>Chytridiomycota incertae sedis</taxon>
        <taxon>Chytridiomycetes</taxon>
        <taxon>Spizellomycetales</taxon>
        <taxon>Powellomycetaceae</taxon>
        <taxon>Powellomyces</taxon>
    </lineage>
</organism>
<keyword evidence="3" id="KW-1185">Reference proteome</keyword>
<evidence type="ECO:0000256" key="1">
    <source>
        <dbReference type="SAM" id="MobiDB-lite"/>
    </source>
</evidence>
<accession>A0A507E7G5</accession>
<feature type="region of interest" description="Disordered" evidence="1">
    <location>
        <begin position="245"/>
        <end position="310"/>
    </location>
</feature>